<evidence type="ECO:0000256" key="2">
    <source>
        <dbReference type="ARBA" id="ARBA00007898"/>
    </source>
</evidence>
<evidence type="ECO:0000259" key="9">
    <source>
        <dbReference type="Pfam" id="PF00905"/>
    </source>
</evidence>
<dbReference type="SUPFAM" id="SSF56601">
    <property type="entry name" value="beta-lactamase/transpeptidase-like"/>
    <property type="match status" value="1"/>
</dbReference>
<dbReference type="InterPro" id="IPR001460">
    <property type="entry name" value="PCN-bd_Tpept"/>
</dbReference>
<dbReference type="Proteomes" id="UP000713596">
    <property type="component" value="Unassembled WGS sequence"/>
</dbReference>
<comment type="similarity">
    <text evidence="2">Belongs to the class-D beta-lactamase family.</text>
</comment>
<comment type="caution">
    <text evidence="10">The sequence shown here is derived from an EMBL/GenBank/DDBJ whole genome shotgun (WGS) entry which is preliminary data.</text>
</comment>
<dbReference type="InterPro" id="IPR012338">
    <property type="entry name" value="Beta-lactam/transpept-like"/>
</dbReference>
<dbReference type="PANTHER" id="PTHR30627:SF6">
    <property type="entry name" value="BETA-LACTAMASE YBXI-RELATED"/>
    <property type="match status" value="1"/>
</dbReference>
<dbReference type="InterPro" id="IPR050515">
    <property type="entry name" value="Beta-lactam/transpept"/>
</dbReference>
<accession>A0A948T121</accession>
<name>A0A948T121_9FIRM</name>
<dbReference type="Gene3D" id="3.40.710.10">
    <property type="entry name" value="DD-peptidase/beta-lactamase superfamily"/>
    <property type="match status" value="1"/>
</dbReference>
<evidence type="ECO:0000313" key="10">
    <source>
        <dbReference type="EMBL" id="MBU3805518.1"/>
    </source>
</evidence>
<evidence type="ECO:0000256" key="4">
    <source>
        <dbReference type="ARBA" id="ARBA00022729"/>
    </source>
</evidence>
<sequence length="565" mass="61890">MKQQRVVVLFGAFLMVMFGILGRLYLLAQNIGYAQNAREQSTTTLTLERRRGDFYDCNGHNLTRYGTRYYALSIPGESSYAQLFSYTSYEGQTTLYKKRNAITPFLVEVNQDLSHLGIYTYQGAHRYYPLAIAQHLIGYLDGEGSGVAGLEAAFDELLLQNRQPTQIECVTTATGQLLEDSQPVLTQQEELGKGVMLTLDQAIQRVCEAIAQQAMQSGAIVVMETSTGKVRASVSMPEFDPHNVQASIQANDTSLLNRVFCAYNVGSVFKPFVAAAALEQGVAPEGYQCEGVLEISGHLYHCAQHKSHGLVDMTQAMAQSCNGYFIQLGLTLGADKMYQMANQFGFGQPLYLAGGLQSASGTLPDETVLKNVGQLASMSFGQGQLMAAPVQLAAAFNTIAADGIYRSPSFLEGIVDERTGQLTESLYQPQVKQVISAQVAQKLRQMLTQVVQEGTGQLAQPTHGNAAGKTGTAQTGRYNEQGQEKMNHWFTGFYPAENPQYTIVVLQDDQASTEVSSSTIFAQVCNALYWLLDEEERQSLDELTPAPEPEEQNQQAPENAVDNQD</sequence>
<keyword evidence="5" id="KW-0378">Hydrolase</keyword>
<evidence type="ECO:0000313" key="11">
    <source>
        <dbReference type="Proteomes" id="UP000713596"/>
    </source>
</evidence>
<dbReference type="Pfam" id="PF00905">
    <property type="entry name" value="Transpeptidase"/>
    <property type="match status" value="1"/>
</dbReference>
<gene>
    <name evidence="10" type="ORF">H9882_01240</name>
</gene>
<evidence type="ECO:0000256" key="5">
    <source>
        <dbReference type="ARBA" id="ARBA00022801"/>
    </source>
</evidence>
<dbReference type="EC" id="3.5.2.6" evidence="3"/>
<evidence type="ECO:0000256" key="3">
    <source>
        <dbReference type="ARBA" id="ARBA00012865"/>
    </source>
</evidence>
<feature type="region of interest" description="Disordered" evidence="7">
    <location>
        <begin position="538"/>
        <end position="565"/>
    </location>
</feature>
<reference evidence="10" key="2">
    <citation type="submission" date="2021-04" db="EMBL/GenBank/DDBJ databases">
        <authorList>
            <person name="Gilroy R."/>
        </authorList>
    </citation>
    <scope>NUCLEOTIDE SEQUENCE</scope>
    <source>
        <strain evidence="10">B5_2728</strain>
    </source>
</reference>
<feature type="domain" description="Penicillin-binding protein transpeptidase" evidence="9">
    <location>
        <begin position="218"/>
        <end position="523"/>
    </location>
</feature>
<dbReference type="GO" id="GO:0005886">
    <property type="term" value="C:plasma membrane"/>
    <property type="evidence" value="ECO:0007669"/>
    <property type="project" value="TreeGrafter"/>
</dbReference>
<reference evidence="10" key="1">
    <citation type="journal article" date="2021" name="PeerJ">
        <title>Extensive microbial diversity within the chicken gut microbiome revealed by metagenomics and culture.</title>
        <authorList>
            <person name="Gilroy R."/>
            <person name="Ravi A."/>
            <person name="Getino M."/>
            <person name="Pursley I."/>
            <person name="Horton D.L."/>
            <person name="Alikhan N.F."/>
            <person name="Baker D."/>
            <person name="Gharbi K."/>
            <person name="Hall N."/>
            <person name="Watson M."/>
            <person name="Adriaenssens E.M."/>
            <person name="Foster-Nyarko E."/>
            <person name="Jarju S."/>
            <person name="Secka A."/>
            <person name="Antonio M."/>
            <person name="Oren A."/>
            <person name="Chaudhuri R.R."/>
            <person name="La Ragione R."/>
            <person name="Hildebrand F."/>
            <person name="Pallen M.J."/>
        </authorList>
    </citation>
    <scope>NUCLEOTIDE SEQUENCE</scope>
    <source>
        <strain evidence="10">B5_2728</strain>
    </source>
</reference>
<dbReference type="GO" id="GO:0046677">
    <property type="term" value="P:response to antibiotic"/>
    <property type="evidence" value="ECO:0007669"/>
    <property type="project" value="UniProtKB-KW"/>
</dbReference>
<feature type="compositionally biased region" description="Low complexity" evidence="7">
    <location>
        <begin position="552"/>
        <end position="565"/>
    </location>
</feature>
<evidence type="ECO:0000256" key="8">
    <source>
        <dbReference type="SAM" id="Phobius"/>
    </source>
</evidence>
<keyword evidence="8" id="KW-0472">Membrane</keyword>
<dbReference type="AlphaFoldDB" id="A0A948T121"/>
<keyword evidence="8" id="KW-0812">Transmembrane</keyword>
<evidence type="ECO:0000256" key="7">
    <source>
        <dbReference type="SAM" id="MobiDB-lite"/>
    </source>
</evidence>
<comment type="catalytic activity">
    <reaction evidence="1">
        <text>a beta-lactam + H2O = a substituted beta-amino acid</text>
        <dbReference type="Rhea" id="RHEA:20401"/>
        <dbReference type="ChEBI" id="CHEBI:15377"/>
        <dbReference type="ChEBI" id="CHEBI:35627"/>
        <dbReference type="ChEBI" id="CHEBI:140347"/>
        <dbReference type="EC" id="3.5.2.6"/>
    </reaction>
</comment>
<dbReference type="GO" id="GO:0008658">
    <property type="term" value="F:penicillin binding"/>
    <property type="evidence" value="ECO:0007669"/>
    <property type="project" value="InterPro"/>
</dbReference>
<dbReference type="Gene3D" id="3.90.1310.10">
    <property type="entry name" value="Penicillin-binding protein 2a (Domain 2)"/>
    <property type="match status" value="1"/>
</dbReference>
<dbReference type="GO" id="GO:0071555">
    <property type="term" value="P:cell wall organization"/>
    <property type="evidence" value="ECO:0007669"/>
    <property type="project" value="TreeGrafter"/>
</dbReference>
<evidence type="ECO:0000256" key="6">
    <source>
        <dbReference type="ARBA" id="ARBA00023251"/>
    </source>
</evidence>
<keyword evidence="8" id="KW-1133">Transmembrane helix</keyword>
<organism evidence="10 11">
    <name type="scientific">Candidatus Allofournierella pullistercoris</name>
    <dbReference type="NCBI Taxonomy" id="2838597"/>
    <lineage>
        <taxon>Bacteria</taxon>
        <taxon>Bacillati</taxon>
        <taxon>Bacillota</taxon>
        <taxon>Clostridia</taxon>
        <taxon>Eubacteriales</taxon>
        <taxon>Oscillospiraceae</taxon>
        <taxon>Allofournierella</taxon>
    </lineage>
</organism>
<proteinExistence type="inferred from homology"/>
<feature type="transmembrane region" description="Helical" evidence="8">
    <location>
        <begin position="7"/>
        <end position="28"/>
    </location>
</feature>
<dbReference type="InterPro" id="IPR036138">
    <property type="entry name" value="PBP_dimer_sf"/>
</dbReference>
<dbReference type="SUPFAM" id="SSF56519">
    <property type="entry name" value="Penicillin binding protein dimerisation domain"/>
    <property type="match status" value="1"/>
</dbReference>
<keyword evidence="4" id="KW-0732">Signal</keyword>
<protein>
    <recommendedName>
        <fullName evidence="3">beta-lactamase</fullName>
        <ecNumber evidence="3">3.5.2.6</ecNumber>
    </recommendedName>
</protein>
<dbReference type="PANTHER" id="PTHR30627">
    <property type="entry name" value="PEPTIDOGLYCAN D,D-TRANSPEPTIDASE"/>
    <property type="match status" value="1"/>
</dbReference>
<keyword evidence="6" id="KW-0046">Antibiotic resistance</keyword>
<dbReference type="GO" id="GO:0008800">
    <property type="term" value="F:beta-lactamase activity"/>
    <property type="evidence" value="ECO:0007669"/>
    <property type="project" value="UniProtKB-EC"/>
</dbReference>
<dbReference type="EMBL" id="JAHLFP010000007">
    <property type="protein sequence ID" value="MBU3805518.1"/>
    <property type="molecule type" value="Genomic_DNA"/>
</dbReference>
<evidence type="ECO:0000256" key="1">
    <source>
        <dbReference type="ARBA" id="ARBA00001526"/>
    </source>
</evidence>